<proteinExistence type="predicted"/>
<evidence type="ECO:0000256" key="10">
    <source>
        <dbReference type="SAM" id="MobiDB-lite"/>
    </source>
</evidence>
<dbReference type="EMBL" id="NBNE01000175">
    <property type="protein sequence ID" value="OWZ21934.1"/>
    <property type="molecule type" value="Genomic_DNA"/>
</dbReference>
<dbReference type="Pfam" id="PF25597">
    <property type="entry name" value="SH3_retrovirus"/>
    <property type="match status" value="1"/>
</dbReference>
<dbReference type="OrthoDB" id="89942at2759"/>
<evidence type="ECO:0000259" key="11">
    <source>
        <dbReference type="Pfam" id="PF25597"/>
    </source>
</evidence>
<name>A0A225WW42_9STRA</name>
<evidence type="ECO:0000256" key="9">
    <source>
        <dbReference type="ARBA" id="ARBA00023172"/>
    </source>
</evidence>
<keyword evidence="4" id="KW-0378">Hydrolase</keyword>
<dbReference type="STRING" id="4795.A0A225WW42"/>
<feature type="domain" description="Retroviral polymerase SH3-like" evidence="11">
    <location>
        <begin position="93"/>
        <end position="148"/>
    </location>
</feature>
<dbReference type="InterPro" id="IPR057670">
    <property type="entry name" value="SH3_retrovirus"/>
</dbReference>
<evidence type="ECO:0000313" key="13">
    <source>
        <dbReference type="Proteomes" id="UP000198211"/>
    </source>
</evidence>
<keyword evidence="8" id="KW-0808">Transferase</keyword>
<evidence type="ECO:0000256" key="6">
    <source>
        <dbReference type="ARBA" id="ARBA00022908"/>
    </source>
</evidence>
<evidence type="ECO:0000313" key="12">
    <source>
        <dbReference type="EMBL" id="OWZ21934.1"/>
    </source>
</evidence>
<dbReference type="InterPro" id="IPR012337">
    <property type="entry name" value="RNaseH-like_sf"/>
</dbReference>
<gene>
    <name evidence="12" type="ORF">PHMEG_0003423</name>
</gene>
<dbReference type="AlphaFoldDB" id="A0A225WW42"/>
<dbReference type="GO" id="GO:0003676">
    <property type="term" value="F:nucleic acid binding"/>
    <property type="evidence" value="ECO:0007669"/>
    <property type="project" value="InterPro"/>
</dbReference>
<dbReference type="PANTHER" id="PTHR42648:SF11">
    <property type="entry name" value="TRANSPOSON TY4-P GAG-POL POLYPROTEIN"/>
    <property type="match status" value="1"/>
</dbReference>
<dbReference type="GO" id="GO:0006310">
    <property type="term" value="P:DNA recombination"/>
    <property type="evidence" value="ECO:0007669"/>
    <property type="project" value="UniProtKB-KW"/>
</dbReference>
<dbReference type="Proteomes" id="UP000198211">
    <property type="component" value="Unassembled WGS sequence"/>
</dbReference>
<comment type="caution">
    <text evidence="12">The sequence shown here is derived from an EMBL/GenBank/DDBJ whole genome shotgun (WGS) entry which is preliminary data.</text>
</comment>
<dbReference type="InterPro" id="IPR036397">
    <property type="entry name" value="RNaseH_sf"/>
</dbReference>
<evidence type="ECO:0000256" key="7">
    <source>
        <dbReference type="ARBA" id="ARBA00022918"/>
    </source>
</evidence>
<dbReference type="Gene3D" id="3.30.420.10">
    <property type="entry name" value="Ribonuclease H-like superfamily/Ribonuclease H"/>
    <property type="match status" value="1"/>
</dbReference>
<reference evidence="13" key="1">
    <citation type="submission" date="2017-03" db="EMBL/GenBank/DDBJ databases">
        <title>Phytopthora megakarya and P. palmivora, two closely related causual agents of cacao black pod achieved similar genome size and gene model numbers by different mechanisms.</title>
        <authorList>
            <person name="Ali S."/>
            <person name="Shao J."/>
            <person name="Larry D.J."/>
            <person name="Kronmiller B."/>
            <person name="Shen D."/>
            <person name="Strem M.D."/>
            <person name="Melnick R.L."/>
            <person name="Guiltinan M.J."/>
            <person name="Tyler B.M."/>
            <person name="Meinhardt L.W."/>
            <person name="Bailey B.A."/>
        </authorList>
    </citation>
    <scope>NUCLEOTIDE SEQUENCE [LARGE SCALE GENOMIC DNA]</scope>
    <source>
        <strain evidence="13">zdho120</strain>
    </source>
</reference>
<organism evidence="12 13">
    <name type="scientific">Phytophthora megakarya</name>
    <dbReference type="NCBI Taxonomy" id="4795"/>
    <lineage>
        <taxon>Eukaryota</taxon>
        <taxon>Sar</taxon>
        <taxon>Stramenopiles</taxon>
        <taxon>Oomycota</taxon>
        <taxon>Peronosporomycetes</taxon>
        <taxon>Peronosporales</taxon>
        <taxon>Peronosporaceae</taxon>
        <taxon>Phytophthora</taxon>
    </lineage>
</organism>
<dbReference type="GO" id="GO:0004519">
    <property type="term" value="F:endonuclease activity"/>
    <property type="evidence" value="ECO:0007669"/>
    <property type="project" value="UniProtKB-KW"/>
</dbReference>
<feature type="region of interest" description="Disordered" evidence="10">
    <location>
        <begin position="192"/>
        <end position="226"/>
    </location>
</feature>
<dbReference type="GO" id="GO:0015074">
    <property type="term" value="P:DNA integration"/>
    <property type="evidence" value="ECO:0007669"/>
    <property type="project" value="UniProtKB-KW"/>
</dbReference>
<keyword evidence="9" id="KW-0233">DNA recombination</keyword>
<keyword evidence="8" id="KW-0239">DNA-directed DNA polymerase</keyword>
<keyword evidence="8" id="KW-0548">Nucleotidyltransferase</keyword>
<keyword evidence="13" id="KW-1185">Reference proteome</keyword>
<dbReference type="GO" id="GO:0016787">
    <property type="term" value="F:hydrolase activity"/>
    <property type="evidence" value="ECO:0007669"/>
    <property type="project" value="UniProtKB-KW"/>
</dbReference>
<protein>
    <submittedName>
        <fullName evidence="12">Retrovirus-related Pol Polyprotein</fullName>
    </submittedName>
</protein>
<evidence type="ECO:0000256" key="2">
    <source>
        <dbReference type="ARBA" id="ARBA00022723"/>
    </source>
</evidence>
<dbReference type="GO" id="GO:0003887">
    <property type="term" value="F:DNA-directed DNA polymerase activity"/>
    <property type="evidence" value="ECO:0007669"/>
    <property type="project" value="UniProtKB-KW"/>
</dbReference>
<evidence type="ECO:0000256" key="8">
    <source>
        <dbReference type="ARBA" id="ARBA00022932"/>
    </source>
</evidence>
<evidence type="ECO:0000256" key="4">
    <source>
        <dbReference type="ARBA" id="ARBA00022801"/>
    </source>
</evidence>
<keyword evidence="2" id="KW-0479">Metal-binding</keyword>
<dbReference type="GO" id="GO:0046872">
    <property type="term" value="F:metal ion binding"/>
    <property type="evidence" value="ECO:0007669"/>
    <property type="project" value="UniProtKB-KW"/>
</dbReference>
<keyword evidence="5" id="KW-0460">Magnesium</keyword>
<dbReference type="SUPFAM" id="SSF53098">
    <property type="entry name" value="Ribonuclease H-like"/>
    <property type="match status" value="1"/>
</dbReference>
<keyword evidence="3" id="KW-0255">Endonuclease</keyword>
<accession>A0A225WW42</accession>
<keyword evidence="7" id="KW-0695">RNA-directed DNA polymerase</keyword>
<evidence type="ECO:0000256" key="1">
    <source>
        <dbReference type="ARBA" id="ARBA00022722"/>
    </source>
</evidence>
<dbReference type="GO" id="GO:0003964">
    <property type="term" value="F:RNA-directed DNA polymerase activity"/>
    <property type="evidence" value="ECO:0007669"/>
    <property type="project" value="UniProtKB-KW"/>
</dbReference>
<keyword evidence="1" id="KW-0540">Nuclease</keyword>
<keyword evidence="6" id="KW-0229">DNA integration</keyword>
<dbReference type="PANTHER" id="PTHR42648">
    <property type="entry name" value="TRANSPOSASE, PUTATIVE-RELATED"/>
    <property type="match status" value="1"/>
</dbReference>
<dbReference type="InterPro" id="IPR039537">
    <property type="entry name" value="Retrotran_Ty1/copia-like"/>
</dbReference>
<evidence type="ECO:0000256" key="3">
    <source>
        <dbReference type="ARBA" id="ARBA00022759"/>
    </source>
</evidence>
<sequence length="283" mass="31388">MDFKVKMFSCYQGGEVLNHKLATFFRKHGIRLLTTNAYTPEENCLVEKLNGKLLSKVRAIREAANLPPCLWMTSYEKLGDRTPDMKDLKICGCVAYYHVPKEKQTNKLEMRAKPAIFLGMAESTLGYLLLDLKTGEMLQRRSVHFREDVAVGGDYVERLIGRQYYGKQTTVPSEIPFVLMPVTRVAISNSSSMGPPILAESETTNDDEVTNPPQEAGSLINDASDDDESDWKFIEELQTDENHGGACGATEHRVNPTTTFGRIVNRASQGAGTSGSAITRTQG</sequence>
<evidence type="ECO:0000256" key="5">
    <source>
        <dbReference type="ARBA" id="ARBA00022842"/>
    </source>
</evidence>